<evidence type="ECO:0000259" key="3">
    <source>
        <dbReference type="Pfam" id="PF00329"/>
    </source>
</evidence>
<evidence type="ECO:0000256" key="1">
    <source>
        <dbReference type="ARBA" id="ARBA00007569"/>
    </source>
</evidence>
<keyword evidence="2" id="KW-0813">Transport</keyword>
<dbReference type="HAMAP" id="MF_01357">
    <property type="entry name" value="NDH1_NuoC"/>
    <property type="match status" value="1"/>
</dbReference>
<comment type="similarity">
    <text evidence="1">Belongs to the complex I 30 kDa subunit family.</text>
</comment>
<keyword evidence="4" id="KW-0830">Ubiquinone</keyword>
<dbReference type="GO" id="GO:0016651">
    <property type="term" value="F:oxidoreductase activity, acting on NAD(P)H"/>
    <property type="evidence" value="ECO:0007669"/>
    <property type="project" value="InterPro"/>
</dbReference>
<dbReference type="InterPro" id="IPR037232">
    <property type="entry name" value="NADH_quin_OxRdtase_su_C/D-like"/>
</dbReference>
<protein>
    <submittedName>
        <fullName evidence="4">NADH-ubiquinone oxidoreductase chain C</fullName>
        <ecNumber evidence="4">1.6.5.3</ecNumber>
    </submittedName>
</protein>
<dbReference type="NCBIfam" id="TIGR01961">
    <property type="entry name" value="NuoC_fam"/>
    <property type="match status" value="1"/>
</dbReference>
<gene>
    <name evidence="4" type="ORF">MNBD_NITROSPIRAE01-1547</name>
</gene>
<name>A0A3B1DCZ9_9ZZZZ</name>
<dbReference type="Pfam" id="PF00329">
    <property type="entry name" value="Complex1_30kDa"/>
    <property type="match status" value="1"/>
</dbReference>
<keyword evidence="4" id="KW-0560">Oxidoreductase</keyword>
<accession>A0A3B1DCZ9</accession>
<dbReference type="AlphaFoldDB" id="A0A3B1DCZ9"/>
<dbReference type="EMBL" id="UOGF01000096">
    <property type="protein sequence ID" value="VAX32740.1"/>
    <property type="molecule type" value="Genomic_DNA"/>
</dbReference>
<dbReference type="InterPro" id="IPR020396">
    <property type="entry name" value="NADH_UbQ_OxRdtase_CS"/>
</dbReference>
<dbReference type="Gene3D" id="3.30.460.80">
    <property type="entry name" value="NADH:ubiquinone oxidoreductase, 30kDa subunit"/>
    <property type="match status" value="1"/>
</dbReference>
<proteinExistence type="inferred from homology"/>
<dbReference type="PANTHER" id="PTHR10884">
    <property type="entry name" value="NADH DEHYDROGENASE UBIQUINONE IRON-SULFUR PROTEIN 3"/>
    <property type="match status" value="1"/>
</dbReference>
<evidence type="ECO:0000313" key="4">
    <source>
        <dbReference type="EMBL" id="VAX32740.1"/>
    </source>
</evidence>
<dbReference type="InterPro" id="IPR010218">
    <property type="entry name" value="NADH_DH_suC"/>
</dbReference>
<dbReference type="GO" id="GO:0008137">
    <property type="term" value="F:NADH dehydrogenase (ubiquinone) activity"/>
    <property type="evidence" value="ECO:0007669"/>
    <property type="project" value="InterPro"/>
</dbReference>
<organism evidence="4">
    <name type="scientific">hydrothermal vent metagenome</name>
    <dbReference type="NCBI Taxonomy" id="652676"/>
    <lineage>
        <taxon>unclassified sequences</taxon>
        <taxon>metagenomes</taxon>
        <taxon>ecological metagenomes</taxon>
    </lineage>
</organism>
<evidence type="ECO:0000256" key="2">
    <source>
        <dbReference type="ARBA" id="ARBA00022448"/>
    </source>
</evidence>
<dbReference type="EC" id="1.6.5.3" evidence="4"/>
<dbReference type="SUPFAM" id="SSF143243">
    <property type="entry name" value="Nqo5-like"/>
    <property type="match status" value="1"/>
</dbReference>
<feature type="domain" description="NADH:ubiquinone oxidoreductase 30kDa subunit" evidence="3">
    <location>
        <begin position="28"/>
        <end position="151"/>
    </location>
</feature>
<sequence>MHDITLKIKKACPQGFVAEKEAFGELTVVVSREHLLTVCRFLLEDPSLDFDLLVDVCSVDFPNESPRFEVVYHFYSLEKNHRLRIKARVPEEDCNIDSVCVLWQSANFMEREVFDMMGISFNGHPDLRRILMPEDYEEGWPLRKDFPVEGRGWRDDFSKLSQDSG</sequence>
<dbReference type="InterPro" id="IPR001268">
    <property type="entry name" value="NADH_UbQ_OxRdtase_30kDa_su"/>
</dbReference>
<dbReference type="PANTHER" id="PTHR10884:SF14">
    <property type="entry name" value="NADH DEHYDROGENASE [UBIQUINONE] IRON-SULFUR PROTEIN 3, MITOCHONDRIAL"/>
    <property type="match status" value="1"/>
</dbReference>
<reference evidence="4" key="1">
    <citation type="submission" date="2018-06" db="EMBL/GenBank/DDBJ databases">
        <authorList>
            <person name="Zhirakovskaya E."/>
        </authorList>
    </citation>
    <scope>NUCLEOTIDE SEQUENCE</scope>
</reference>
<dbReference type="PROSITE" id="PS00542">
    <property type="entry name" value="COMPLEX1_30K"/>
    <property type="match status" value="1"/>
</dbReference>